<name>A0ABN3AJR6_9ACTN</name>
<dbReference type="Proteomes" id="UP001501020">
    <property type="component" value="Unassembled WGS sequence"/>
</dbReference>
<sequence>MKIYRPRCARVTRRYPRKRGIETGSSFCLGWAPTGERPEVTPVIQDRFRIDGRVAVVTGAGRGIGAAAAVALAQAGADVVVSARTEDQLRKVAAEIEAAGRRALVVPADLSTPDAAAELAARAVDGLGRLDIVVNNMGGTIPNAFLDTTPKYLENAFQFNVSTAHALTRAAVPHILESATASAQGAVVNISSVMGRVAGRGYLAYGTAKAALAHYTRLAATDLAPRIRVNAVAVGSVATSALDIVMTNDELRTQMEKGTPLGRIGDPEDVAAAVLYLASPASAYVTGSLLRVDGGIDVPNLDLGLEDL</sequence>
<dbReference type="PROSITE" id="PS00061">
    <property type="entry name" value="ADH_SHORT"/>
    <property type="match status" value="1"/>
</dbReference>
<dbReference type="InterPro" id="IPR020904">
    <property type="entry name" value="Sc_DH/Rdtase_CS"/>
</dbReference>
<dbReference type="PANTHER" id="PTHR43618:SF8">
    <property type="entry name" value="7ALPHA-HYDROXYSTEROID DEHYDROGENASE"/>
    <property type="match status" value="1"/>
</dbReference>
<comment type="similarity">
    <text evidence="1">Belongs to the short-chain dehydrogenases/reductases (SDR) family.</text>
</comment>
<evidence type="ECO:0000256" key="1">
    <source>
        <dbReference type="ARBA" id="ARBA00006484"/>
    </source>
</evidence>
<keyword evidence="3" id="KW-0560">Oxidoreductase</keyword>
<dbReference type="Gene3D" id="3.40.50.720">
    <property type="entry name" value="NAD(P)-binding Rossmann-like Domain"/>
    <property type="match status" value="1"/>
</dbReference>
<keyword evidence="5" id="KW-1185">Reference proteome</keyword>
<proteinExistence type="inferred from homology"/>
<evidence type="ECO:0000256" key="2">
    <source>
        <dbReference type="ARBA" id="ARBA00022857"/>
    </source>
</evidence>
<dbReference type="CDD" id="cd05233">
    <property type="entry name" value="SDR_c"/>
    <property type="match status" value="1"/>
</dbReference>
<organism evidence="4 5">
    <name type="scientific">Actinomadura napierensis</name>
    <dbReference type="NCBI Taxonomy" id="267854"/>
    <lineage>
        <taxon>Bacteria</taxon>
        <taxon>Bacillati</taxon>
        <taxon>Actinomycetota</taxon>
        <taxon>Actinomycetes</taxon>
        <taxon>Streptosporangiales</taxon>
        <taxon>Thermomonosporaceae</taxon>
        <taxon>Actinomadura</taxon>
    </lineage>
</organism>
<gene>
    <name evidence="4" type="ORF">GCM10009727_96030</name>
</gene>
<dbReference type="RefSeq" id="WP_344285023.1">
    <property type="nucleotide sequence ID" value="NZ_BAAAMR010000214.1"/>
</dbReference>
<evidence type="ECO:0000313" key="5">
    <source>
        <dbReference type="Proteomes" id="UP001501020"/>
    </source>
</evidence>
<protein>
    <submittedName>
        <fullName evidence="4">SDR family oxidoreductase</fullName>
    </submittedName>
</protein>
<keyword evidence="2" id="KW-0521">NADP</keyword>
<dbReference type="NCBIfam" id="NF005559">
    <property type="entry name" value="PRK07231.1"/>
    <property type="match status" value="1"/>
</dbReference>
<reference evidence="4 5" key="1">
    <citation type="journal article" date="2019" name="Int. J. Syst. Evol. Microbiol.">
        <title>The Global Catalogue of Microorganisms (GCM) 10K type strain sequencing project: providing services to taxonomists for standard genome sequencing and annotation.</title>
        <authorList>
            <consortium name="The Broad Institute Genomics Platform"/>
            <consortium name="The Broad Institute Genome Sequencing Center for Infectious Disease"/>
            <person name="Wu L."/>
            <person name="Ma J."/>
        </authorList>
    </citation>
    <scope>NUCLEOTIDE SEQUENCE [LARGE SCALE GENOMIC DNA]</scope>
    <source>
        <strain evidence="4 5">JCM 13850</strain>
    </source>
</reference>
<dbReference type="PRINTS" id="PR00081">
    <property type="entry name" value="GDHRDH"/>
</dbReference>
<dbReference type="PRINTS" id="PR00080">
    <property type="entry name" value="SDRFAMILY"/>
</dbReference>
<dbReference type="InterPro" id="IPR002347">
    <property type="entry name" value="SDR_fam"/>
</dbReference>
<dbReference type="Pfam" id="PF13561">
    <property type="entry name" value="adh_short_C2"/>
    <property type="match status" value="1"/>
</dbReference>
<dbReference type="InterPro" id="IPR052178">
    <property type="entry name" value="Sec_Metab_Biosynth_SDR"/>
</dbReference>
<dbReference type="EMBL" id="BAAAMR010000214">
    <property type="protein sequence ID" value="GAA2171059.1"/>
    <property type="molecule type" value="Genomic_DNA"/>
</dbReference>
<dbReference type="InterPro" id="IPR036291">
    <property type="entry name" value="NAD(P)-bd_dom_sf"/>
</dbReference>
<accession>A0ABN3AJR6</accession>
<comment type="caution">
    <text evidence="4">The sequence shown here is derived from an EMBL/GenBank/DDBJ whole genome shotgun (WGS) entry which is preliminary data.</text>
</comment>
<dbReference type="SUPFAM" id="SSF51735">
    <property type="entry name" value="NAD(P)-binding Rossmann-fold domains"/>
    <property type="match status" value="1"/>
</dbReference>
<dbReference type="NCBIfam" id="NF005873">
    <property type="entry name" value="PRK07814.1"/>
    <property type="match status" value="1"/>
</dbReference>
<evidence type="ECO:0000313" key="4">
    <source>
        <dbReference type="EMBL" id="GAA2171059.1"/>
    </source>
</evidence>
<evidence type="ECO:0000256" key="3">
    <source>
        <dbReference type="ARBA" id="ARBA00023002"/>
    </source>
</evidence>
<dbReference type="PANTHER" id="PTHR43618">
    <property type="entry name" value="7-ALPHA-HYDROXYSTEROID DEHYDROGENASE"/>
    <property type="match status" value="1"/>
</dbReference>